<reference evidence="2 3" key="1">
    <citation type="submission" date="2015-01" db="EMBL/GenBank/DDBJ databases">
        <title>Evolution of Trichinella species and genotypes.</title>
        <authorList>
            <person name="Korhonen P.K."/>
            <person name="Edoardo P."/>
            <person name="Giuseppe L.R."/>
            <person name="Gasser R.B."/>
        </authorList>
    </citation>
    <scope>NUCLEOTIDE SEQUENCE [LARGE SCALE GENOMIC DNA]</scope>
    <source>
        <strain evidence="2">ISS417</strain>
    </source>
</reference>
<dbReference type="OrthoDB" id="5915712at2759"/>
<sequence length="121" mass="13296">MPTSGYDEFAAIAVQSGPKWRISDSTTELPITSCSATISGLVYSMCLAIFINPFSTFIPLFQILNVSTVISPSSAMLIFDFACDRHYAACTFTRQLLNNQNRQDHSAQHSVLKLTVSYGCC</sequence>
<organism evidence="2 3">
    <name type="scientific">Trichinella murrelli</name>
    <dbReference type="NCBI Taxonomy" id="144512"/>
    <lineage>
        <taxon>Eukaryota</taxon>
        <taxon>Metazoa</taxon>
        <taxon>Ecdysozoa</taxon>
        <taxon>Nematoda</taxon>
        <taxon>Enoplea</taxon>
        <taxon>Dorylaimia</taxon>
        <taxon>Trichinellida</taxon>
        <taxon>Trichinellidae</taxon>
        <taxon>Trichinella</taxon>
    </lineage>
</organism>
<keyword evidence="1" id="KW-0812">Transmembrane</keyword>
<evidence type="ECO:0000313" key="2">
    <source>
        <dbReference type="EMBL" id="KRX50475.1"/>
    </source>
</evidence>
<evidence type="ECO:0000256" key="1">
    <source>
        <dbReference type="SAM" id="Phobius"/>
    </source>
</evidence>
<gene>
    <name evidence="2" type="ORF">T05_12345</name>
</gene>
<name>A0A0V0UH74_9BILA</name>
<keyword evidence="1" id="KW-0472">Membrane</keyword>
<comment type="caution">
    <text evidence="2">The sequence shown here is derived from an EMBL/GenBank/DDBJ whole genome shotgun (WGS) entry which is preliminary data.</text>
</comment>
<proteinExistence type="predicted"/>
<feature type="transmembrane region" description="Helical" evidence="1">
    <location>
        <begin position="57"/>
        <end position="79"/>
    </location>
</feature>
<evidence type="ECO:0000313" key="3">
    <source>
        <dbReference type="Proteomes" id="UP000055048"/>
    </source>
</evidence>
<feature type="transmembrane region" description="Helical" evidence="1">
    <location>
        <begin position="29"/>
        <end position="51"/>
    </location>
</feature>
<dbReference type="Proteomes" id="UP000055048">
    <property type="component" value="Unassembled WGS sequence"/>
</dbReference>
<keyword evidence="3" id="KW-1185">Reference proteome</keyword>
<keyword evidence="1" id="KW-1133">Transmembrane helix</keyword>
<protein>
    <submittedName>
        <fullName evidence="2">Uncharacterized protein</fullName>
    </submittedName>
</protein>
<dbReference type="AlphaFoldDB" id="A0A0V0UH74"/>
<accession>A0A0V0UH74</accession>
<dbReference type="EMBL" id="JYDJ01000006">
    <property type="protein sequence ID" value="KRX50475.1"/>
    <property type="molecule type" value="Genomic_DNA"/>
</dbReference>